<dbReference type="PANTHER" id="PTHR43780">
    <property type="entry name" value="1-AMINOCYCLOPROPANE-1-CARBOXYLATE DEAMINASE-RELATED"/>
    <property type="match status" value="1"/>
</dbReference>
<dbReference type="InterPro" id="IPR036052">
    <property type="entry name" value="TrpB-like_PALP_sf"/>
</dbReference>
<organism evidence="5 6">
    <name type="scientific">Streptodolium elevatio</name>
    <dbReference type="NCBI Taxonomy" id="3157996"/>
    <lineage>
        <taxon>Bacteria</taxon>
        <taxon>Bacillati</taxon>
        <taxon>Actinomycetota</taxon>
        <taxon>Actinomycetes</taxon>
        <taxon>Kitasatosporales</taxon>
        <taxon>Streptomycetaceae</taxon>
        <taxon>Streptodolium</taxon>
    </lineage>
</organism>
<dbReference type="Proteomes" id="UP001551482">
    <property type="component" value="Unassembled WGS sequence"/>
</dbReference>
<dbReference type="Gene3D" id="3.40.50.1100">
    <property type="match status" value="2"/>
</dbReference>
<evidence type="ECO:0000256" key="1">
    <source>
        <dbReference type="ARBA" id="ARBA00001933"/>
    </source>
</evidence>
<keyword evidence="6" id="KW-1185">Reference proteome</keyword>
<keyword evidence="3" id="KW-0663">Pyridoxal phosphate</keyword>
<dbReference type="InterPro" id="IPR027278">
    <property type="entry name" value="ACCD_DCysDesulf"/>
</dbReference>
<evidence type="ECO:0000259" key="4">
    <source>
        <dbReference type="Pfam" id="PF00291"/>
    </source>
</evidence>
<comment type="caution">
    <text evidence="5">The sequence shown here is derived from an EMBL/GenBank/DDBJ whole genome shotgun (WGS) entry which is preliminary data.</text>
</comment>
<reference evidence="5 6" key="1">
    <citation type="submission" date="2024-06" db="EMBL/GenBank/DDBJ databases">
        <title>The Natural Products Discovery Center: Release of the First 8490 Sequenced Strains for Exploring Actinobacteria Biosynthetic Diversity.</title>
        <authorList>
            <person name="Kalkreuter E."/>
            <person name="Kautsar S.A."/>
            <person name="Yang D."/>
            <person name="Bader C.D."/>
            <person name="Teijaro C.N."/>
            <person name="Fluegel L."/>
            <person name="Davis C.M."/>
            <person name="Simpson J.R."/>
            <person name="Lauterbach L."/>
            <person name="Steele A.D."/>
            <person name="Gui C."/>
            <person name="Meng S."/>
            <person name="Li G."/>
            <person name="Viehrig K."/>
            <person name="Ye F."/>
            <person name="Su P."/>
            <person name="Kiefer A.F."/>
            <person name="Nichols A."/>
            <person name="Cepeda A.J."/>
            <person name="Yan W."/>
            <person name="Fan B."/>
            <person name="Jiang Y."/>
            <person name="Adhikari A."/>
            <person name="Zheng C.-J."/>
            <person name="Schuster L."/>
            <person name="Cowan T.M."/>
            <person name="Smanski M.J."/>
            <person name="Chevrette M.G."/>
            <person name="De Carvalho L.P.S."/>
            <person name="Shen B."/>
        </authorList>
    </citation>
    <scope>NUCLEOTIDE SEQUENCE [LARGE SCALE GENOMIC DNA]</scope>
    <source>
        <strain evidence="5 6">NPDC048946</strain>
    </source>
</reference>
<dbReference type="PIRSF" id="PIRSF006278">
    <property type="entry name" value="ACCD_DCysDesulf"/>
    <property type="match status" value="1"/>
</dbReference>
<dbReference type="InterPro" id="IPR001926">
    <property type="entry name" value="TrpB-like_PALP"/>
</dbReference>
<comment type="similarity">
    <text evidence="2">Belongs to the ACC deaminase/D-cysteine desulfhydrase family.</text>
</comment>
<accession>A0ABV3DHT1</accession>
<proteinExistence type="inferred from homology"/>
<dbReference type="SUPFAM" id="SSF53686">
    <property type="entry name" value="Tryptophan synthase beta subunit-like PLP-dependent enzymes"/>
    <property type="match status" value="1"/>
</dbReference>
<gene>
    <name evidence="5" type="ORF">AB0C36_17560</name>
</gene>
<dbReference type="RefSeq" id="WP_358354965.1">
    <property type="nucleotide sequence ID" value="NZ_JBEZFP010000040.1"/>
</dbReference>
<evidence type="ECO:0000256" key="3">
    <source>
        <dbReference type="ARBA" id="ARBA00022898"/>
    </source>
</evidence>
<feature type="domain" description="Tryptophan synthase beta chain-like PALP" evidence="4">
    <location>
        <begin position="14"/>
        <end position="283"/>
    </location>
</feature>
<protein>
    <submittedName>
        <fullName evidence="5">Pyridoxal-phosphate dependent enzyme</fullName>
    </submittedName>
</protein>
<dbReference type="PANTHER" id="PTHR43780:SF2">
    <property type="entry name" value="1-AMINOCYCLOPROPANE-1-CARBOXYLATE DEAMINASE-RELATED"/>
    <property type="match status" value="1"/>
</dbReference>
<evidence type="ECO:0000256" key="2">
    <source>
        <dbReference type="ARBA" id="ARBA00008639"/>
    </source>
</evidence>
<sequence>MSALHELNDERFASRGLRLWIMRDDLVHPELPGNKFRKLKYNLVEARECGHRTLLTFGGAYSNHIRATAAAGALHGFATIGVIRGDELAGKPLNPSLAYAAERGMRLVFVDRAAYRRRAESAYLDELRQEYGDFFAIPEGGSNPAAVRGCAELPSEIDVPYDVVAVACGTGGTLAGIAAGLPSDKAAVGFAVLKGDFLARDVAELQRQTYGETRGSWRVDGSAHCGGYARTTPELTAFLADFARRHGIAPDEIYVGKMLYGLFAAAHRGEFAPGTRIVAVKTG</sequence>
<evidence type="ECO:0000313" key="5">
    <source>
        <dbReference type="EMBL" id="MEU8135316.1"/>
    </source>
</evidence>
<dbReference type="Pfam" id="PF00291">
    <property type="entry name" value="PALP"/>
    <property type="match status" value="1"/>
</dbReference>
<evidence type="ECO:0000313" key="6">
    <source>
        <dbReference type="Proteomes" id="UP001551482"/>
    </source>
</evidence>
<dbReference type="EMBL" id="JBEZFP010000040">
    <property type="protein sequence ID" value="MEU8135316.1"/>
    <property type="molecule type" value="Genomic_DNA"/>
</dbReference>
<name>A0ABV3DHT1_9ACTN</name>
<comment type="cofactor">
    <cofactor evidence="1">
        <name>pyridoxal 5'-phosphate</name>
        <dbReference type="ChEBI" id="CHEBI:597326"/>
    </cofactor>
</comment>